<gene>
    <name evidence="2" type="ORF">GGQ93_000314</name>
</gene>
<evidence type="ECO:0000256" key="1">
    <source>
        <dbReference type="SAM" id="MobiDB-lite"/>
    </source>
</evidence>
<organism evidence="2 3">
    <name type="scientific">Brevundimonas aurantiaca</name>
    <dbReference type="NCBI Taxonomy" id="74316"/>
    <lineage>
        <taxon>Bacteria</taxon>
        <taxon>Pseudomonadati</taxon>
        <taxon>Pseudomonadota</taxon>
        <taxon>Alphaproteobacteria</taxon>
        <taxon>Caulobacterales</taxon>
        <taxon>Caulobacteraceae</taxon>
        <taxon>Brevundimonas</taxon>
    </lineage>
</organism>
<dbReference type="EMBL" id="JACHOQ010000001">
    <property type="protein sequence ID" value="MBB5738623.1"/>
    <property type="molecule type" value="Genomic_DNA"/>
</dbReference>
<sequence length="77" mass="8763">MKPSKFIAHQERRLKRALSDDERDAVEQAREDTTTGQSDTVKAMWKALDDAPEPDPENPREKPSHQRQGAVARARPL</sequence>
<comment type="caution">
    <text evidence="2">The sequence shown here is derived from an EMBL/GenBank/DDBJ whole genome shotgun (WGS) entry which is preliminary data.</text>
</comment>
<evidence type="ECO:0000313" key="2">
    <source>
        <dbReference type="EMBL" id="MBB5738623.1"/>
    </source>
</evidence>
<name>A0A7W9C3V3_9CAUL</name>
<evidence type="ECO:0000313" key="3">
    <source>
        <dbReference type="Proteomes" id="UP000527324"/>
    </source>
</evidence>
<dbReference type="RefSeq" id="WP_054766369.1">
    <property type="nucleotide sequence ID" value="NZ_CAJFZS010000001.1"/>
</dbReference>
<dbReference type="AlphaFoldDB" id="A0A7W9C3V3"/>
<proteinExistence type="predicted"/>
<keyword evidence="3" id="KW-1185">Reference proteome</keyword>
<reference evidence="2 3" key="1">
    <citation type="submission" date="2020-08" db="EMBL/GenBank/DDBJ databases">
        <title>Genomic Encyclopedia of Type Strains, Phase IV (KMG-IV): sequencing the most valuable type-strain genomes for metagenomic binning, comparative biology and taxonomic classification.</title>
        <authorList>
            <person name="Goeker M."/>
        </authorList>
    </citation>
    <scope>NUCLEOTIDE SEQUENCE [LARGE SCALE GENOMIC DNA]</scope>
    <source>
        <strain evidence="2 3">DSM 4731</strain>
    </source>
</reference>
<dbReference type="Proteomes" id="UP000527324">
    <property type="component" value="Unassembled WGS sequence"/>
</dbReference>
<accession>A0A7W9C3V3</accession>
<feature type="region of interest" description="Disordered" evidence="1">
    <location>
        <begin position="1"/>
        <end position="77"/>
    </location>
</feature>
<protein>
    <submittedName>
        <fullName evidence="2">Uncharacterized protein</fullName>
    </submittedName>
</protein>
<feature type="compositionally biased region" description="Basic and acidic residues" evidence="1">
    <location>
        <begin position="17"/>
        <end position="33"/>
    </location>
</feature>